<keyword evidence="8" id="KW-1185">Reference proteome</keyword>
<dbReference type="GO" id="GO:0051017">
    <property type="term" value="P:actin filament bundle assembly"/>
    <property type="evidence" value="ECO:0007669"/>
    <property type="project" value="TreeGrafter"/>
</dbReference>
<keyword evidence="3 4" id="KW-0326">Glycosidase</keyword>
<dbReference type="InterPro" id="IPR057232">
    <property type="entry name" value="DUF7910"/>
</dbReference>
<organism evidence="7 8">
    <name type="scientific">Vanilla planifolia</name>
    <name type="common">Vanilla</name>
    <dbReference type="NCBI Taxonomy" id="51239"/>
    <lineage>
        <taxon>Eukaryota</taxon>
        <taxon>Viridiplantae</taxon>
        <taxon>Streptophyta</taxon>
        <taxon>Embryophyta</taxon>
        <taxon>Tracheophyta</taxon>
        <taxon>Spermatophyta</taxon>
        <taxon>Magnoliopsida</taxon>
        <taxon>Liliopsida</taxon>
        <taxon>Asparagales</taxon>
        <taxon>Orchidaceae</taxon>
        <taxon>Vanilloideae</taxon>
        <taxon>Vanilleae</taxon>
        <taxon>Vanilla</taxon>
    </lineage>
</organism>
<protein>
    <recommendedName>
        <fullName evidence="9">Mannan endo-1,4-beta-mannosidase</fullName>
    </recommendedName>
</protein>
<dbReference type="InterPro" id="IPR017853">
    <property type="entry name" value="GH"/>
</dbReference>
<dbReference type="GO" id="GO:0051015">
    <property type="term" value="F:actin filament binding"/>
    <property type="evidence" value="ECO:0007669"/>
    <property type="project" value="InterPro"/>
</dbReference>
<accession>A0A835RR74</accession>
<dbReference type="GO" id="GO:0007163">
    <property type="term" value="P:establishment or maintenance of cell polarity"/>
    <property type="evidence" value="ECO:0007669"/>
    <property type="project" value="TreeGrafter"/>
</dbReference>
<feature type="domain" description="DUF7910" evidence="6">
    <location>
        <begin position="36"/>
        <end position="81"/>
    </location>
</feature>
<feature type="domain" description="Glycoside hydrolase family 5" evidence="5">
    <location>
        <begin position="211"/>
        <end position="374"/>
    </location>
</feature>
<dbReference type="EMBL" id="JADCNL010000002">
    <property type="protein sequence ID" value="KAG0492900.1"/>
    <property type="molecule type" value="Genomic_DNA"/>
</dbReference>
<dbReference type="GO" id="GO:0015629">
    <property type="term" value="C:actin cytoskeleton"/>
    <property type="evidence" value="ECO:0007669"/>
    <property type="project" value="TreeGrafter"/>
</dbReference>
<dbReference type="Pfam" id="PF25490">
    <property type="entry name" value="DUF7910"/>
    <property type="match status" value="1"/>
</dbReference>
<dbReference type="InterPro" id="IPR010431">
    <property type="entry name" value="Fascin"/>
</dbReference>
<proteinExistence type="inferred from homology"/>
<sequence>MPTSRSSSPIKAVNLGGWLVTEGWITPNLFDQIPINKDLLDGTQIRLKSVAHNKYLSSKKGGGSTVDANRQVASGWETFKCLFVDLLRPTQMAVTANHPEDTNWGDNDPSVFLLSVVGQLQGEFQVTNGYGLDKASSVMTEHWNNFIVEDDFKFMSENGLTATRIPVGWWIMFDPNPPSPFVGGSLQALDNAFSWQREIQPKDYHRPPRSTRLAEWYASRSGLYAIELINEPLAPGVILDTLKRYYKAGYDVVRKYTDAYVIMSNRLSISDPTELVQFCSGFEKSVIDVHYYNLFSSIFDGMTVQQNINYVYHNRASTLGSLTMSNGPLIFVGEWVDEMGVNNASKGDYQHFGATQLDVYGRATFGWSYWTLKNVDEHWSLEWMIKNGYIRV</sequence>
<dbReference type="Pfam" id="PF00150">
    <property type="entry name" value="Cellulase"/>
    <property type="match status" value="1"/>
</dbReference>
<comment type="caution">
    <text evidence="7">The sequence shown here is derived from an EMBL/GenBank/DDBJ whole genome shotgun (WGS) entry which is preliminary data.</text>
</comment>
<dbReference type="AlphaFoldDB" id="A0A835RR74"/>
<dbReference type="Proteomes" id="UP000636800">
    <property type="component" value="Chromosome 2"/>
</dbReference>
<comment type="similarity">
    <text evidence="1 4">Belongs to the glycosyl hydrolase 5 (cellulase A) family.</text>
</comment>
<evidence type="ECO:0000256" key="1">
    <source>
        <dbReference type="ARBA" id="ARBA00005641"/>
    </source>
</evidence>
<dbReference type="GO" id="GO:0000272">
    <property type="term" value="P:polysaccharide catabolic process"/>
    <property type="evidence" value="ECO:0007669"/>
    <property type="project" value="InterPro"/>
</dbReference>
<evidence type="ECO:0000259" key="6">
    <source>
        <dbReference type="Pfam" id="PF25490"/>
    </source>
</evidence>
<evidence type="ECO:0000313" key="7">
    <source>
        <dbReference type="EMBL" id="KAG0492900.1"/>
    </source>
</evidence>
<evidence type="ECO:0000313" key="8">
    <source>
        <dbReference type="Proteomes" id="UP000636800"/>
    </source>
</evidence>
<dbReference type="PANTHER" id="PTHR10551:SF14">
    <property type="entry name" value="CELLULASE CONTAINING PROTEIN, EXPRESSED"/>
    <property type="match status" value="1"/>
</dbReference>
<dbReference type="SUPFAM" id="SSF51445">
    <property type="entry name" value="(Trans)glycosidases"/>
    <property type="match status" value="1"/>
</dbReference>
<keyword evidence="2 4" id="KW-0378">Hydrolase</keyword>
<dbReference type="InterPro" id="IPR001547">
    <property type="entry name" value="Glyco_hydro_5"/>
</dbReference>
<gene>
    <name evidence="7" type="ORF">HPP92_006298</name>
</gene>
<dbReference type="GO" id="GO:0016477">
    <property type="term" value="P:cell migration"/>
    <property type="evidence" value="ECO:0007669"/>
    <property type="project" value="TreeGrafter"/>
</dbReference>
<evidence type="ECO:0008006" key="9">
    <source>
        <dbReference type="Google" id="ProtNLM"/>
    </source>
</evidence>
<name>A0A835RR74_VANPL</name>
<evidence type="ECO:0000256" key="3">
    <source>
        <dbReference type="ARBA" id="ARBA00023295"/>
    </source>
</evidence>
<dbReference type="Gene3D" id="3.20.20.80">
    <property type="entry name" value="Glycosidases"/>
    <property type="match status" value="3"/>
</dbReference>
<evidence type="ECO:0000259" key="5">
    <source>
        <dbReference type="Pfam" id="PF00150"/>
    </source>
</evidence>
<reference evidence="7 8" key="1">
    <citation type="journal article" date="2020" name="Nat. Food">
        <title>A phased Vanilla planifolia genome enables genetic improvement of flavour and production.</title>
        <authorList>
            <person name="Hasing T."/>
            <person name="Tang H."/>
            <person name="Brym M."/>
            <person name="Khazi F."/>
            <person name="Huang T."/>
            <person name="Chambers A.H."/>
        </authorList>
    </citation>
    <scope>NUCLEOTIDE SEQUENCE [LARGE SCALE GENOMIC DNA]</scope>
    <source>
        <tissue evidence="7">Leaf</tissue>
    </source>
</reference>
<dbReference type="CDD" id="cd00257">
    <property type="entry name" value="beta-trefoil_FSCN-like"/>
    <property type="match status" value="1"/>
</dbReference>
<dbReference type="PANTHER" id="PTHR10551">
    <property type="entry name" value="FASCIN"/>
    <property type="match status" value="1"/>
</dbReference>
<dbReference type="GO" id="GO:0005737">
    <property type="term" value="C:cytoplasm"/>
    <property type="evidence" value="ECO:0007669"/>
    <property type="project" value="TreeGrafter"/>
</dbReference>
<dbReference type="GO" id="GO:0004553">
    <property type="term" value="F:hydrolase activity, hydrolyzing O-glycosyl compounds"/>
    <property type="evidence" value="ECO:0007669"/>
    <property type="project" value="InterPro"/>
</dbReference>
<dbReference type="OrthoDB" id="1689146at2759"/>
<evidence type="ECO:0000256" key="4">
    <source>
        <dbReference type="RuleBase" id="RU361153"/>
    </source>
</evidence>
<evidence type="ECO:0000256" key="2">
    <source>
        <dbReference type="ARBA" id="ARBA00022801"/>
    </source>
</evidence>